<sequence>MFRRSDVSELDVYLLVAALLLTHQVSAAMRLSVPAAHDGVLGVPDGVLGVRGVRGHSRHARDLMDDDLLSPVLSMFSGGPRSRCCKQLTLCDLAATLLQAVEANKAQDVETLRKRKSQPAWHPFRSFSGRFRRAEQEHQDTDPEDSPPNPVLVNIARTYLRRLQQDEEDRRAEALRHAQATLERERAATHHHDDEEEEDEPEEPEAAPGGDGRDDPSPAIQKISLRP</sequence>
<gene>
    <name evidence="3" type="primary">LOC117642482</name>
</gene>
<dbReference type="KEGG" id="tpal:117642482"/>
<evidence type="ECO:0000256" key="1">
    <source>
        <dbReference type="SAM" id="MobiDB-lite"/>
    </source>
</evidence>
<protein>
    <submittedName>
        <fullName evidence="3">Uncharacterized protein LOC117642482</fullName>
    </submittedName>
</protein>
<evidence type="ECO:0000313" key="2">
    <source>
        <dbReference type="Proteomes" id="UP000515158"/>
    </source>
</evidence>
<feature type="compositionally biased region" description="Basic and acidic residues" evidence="1">
    <location>
        <begin position="132"/>
        <end position="141"/>
    </location>
</feature>
<name>A0A6P8ZK74_THRPL</name>
<dbReference type="RefSeq" id="XP_034236609.1">
    <property type="nucleotide sequence ID" value="XM_034380718.1"/>
</dbReference>
<dbReference type="AlphaFoldDB" id="A0A6P8ZK74"/>
<dbReference type="GeneID" id="117642482"/>
<reference evidence="3" key="1">
    <citation type="submission" date="2025-08" db="UniProtKB">
        <authorList>
            <consortium name="RefSeq"/>
        </authorList>
    </citation>
    <scope>IDENTIFICATION</scope>
    <source>
        <tissue evidence="3">Total insect</tissue>
    </source>
</reference>
<evidence type="ECO:0000313" key="3">
    <source>
        <dbReference type="RefSeq" id="XP_034236609.1"/>
    </source>
</evidence>
<organism evidence="3">
    <name type="scientific">Thrips palmi</name>
    <name type="common">Melon thrips</name>
    <dbReference type="NCBI Taxonomy" id="161013"/>
    <lineage>
        <taxon>Eukaryota</taxon>
        <taxon>Metazoa</taxon>
        <taxon>Ecdysozoa</taxon>
        <taxon>Arthropoda</taxon>
        <taxon>Hexapoda</taxon>
        <taxon>Insecta</taxon>
        <taxon>Pterygota</taxon>
        <taxon>Neoptera</taxon>
        <taxon>Paraneoptera</taxon>
        <taxon>Thysanoptera</taxon>
        <taxon>Terebrantia</taxon>
        <taxon>Thripoidea</taxon>
        <taxon>Thripidae</taxon>
        <taxon>Thrips</taxon>
    </lineage>
</organism>
<proteinExistence type="predicted"/>
<feature type="compositionally biased region" description="Acidic residues" evidence="1">
    <location>
        <begin position="194"/>
        <end position="205"/>
    </location>
</feature>
<dbReference type="Proteomes" id="UP000515158">
    <property type="component" value="Unplaced"/>
</dbReference>
<feature type="region of interest" description="Disordered" evidence="1">
    <location>
        <begin position="168"/>
        <end position="227"/>
    </location>
</feature>
<keyword evidence="2" id="KW-1185">Reference proteome</keyword>
<feature type="region of interest" description="Disordered" evidence="1">
    <location>
        <begin position="109"/>
        <end position="151"/>
    </location>
</feature>
<dbReference type="InParanoid" id="A0A6P8ZK74"/>
<accession>A0A6P8ZK74</accession>
<dbReference type="OrthoDB" id="10551137at2759"/>
<feature type="compositionally biased region" description="Basic and acidic residues" evidence="1">
    <location>
        <begin position="168"/>
        <end position="193"/>
    </location>
</feature>